<dbReference type="OrthoDB" id="9803192at2"/>
<dbReference type="PANTHER" id="PTHR42783:SF3">
    <property type="entry name" value="GLUTAMATE SYNTHASE [NADPH] SMALL CHAIN-RELATED"/>
    <property type="match status" value="1"/>
</dbReference>
<organism evidence="3 4">
    <name type="scientific">Anaeromicrobium sediminis</name>
    <dbReference type="NCBI Taxonomy" id="1478221"/>
    <lineage>
        <taxon>Bacteria</taxon>
        <taxon>Bacillati</taxon>
        <taxon>Bacillota</taxon>
        <taxon>Clostridia</taxon>
        <taxon>Peptostreptococcales</taxon>
        <taxon>Thermotaleaceae</taxon>
        <taxon>Anaeromicrobium</taxon>
    </lineage>
</organism>
<dbReference type="Proteomes" id="UP000216024">
    <property type="component" value="Unassembled WGS sequence"/>
</dbReference>
<evidence type="ECO:0000259" key="2">
    <source>
        <dbReference type="Pfam" id="PF14691"/>
    </source>
</evidence>
<dbReference type="InterPro" id="IPR009051">
    <property type="entry name" value="Helical_ferredxn"/>
</dbReference>
<dbReference type="GO" id="GO:0051536">
    <property type="term" value="F:iron-sulfur cluster binding"/>
    <property type="evidence" value="ECO:0007669"/>
    <property type="project" value="InterPro"/>
</dbReference>
<feature type="domain" description="Dihydroprymidine dehydrogenase" evidence="2">
    <location>
        <begin position="6"/>
        <end position="98"/>
    </location>
</feature>
<reference evidence="3 4" key="1">
    <citation type="submission" date="2017-06" db="EMBL/GenBank/DDBJ databases">
        <title>Draft genome sequence of anaerobic fermentative bacterium Anaeromicrobium sediminis DY2726D isolated from West Pacific Ocean sediments.</title>
        <authorList>
            <person name="Zeng X."/>
        </authorList>
    </citation>
    <scope>NUCLEOTIDE SEQUENCE [LARGE SCALE GENOMIC DNA]</scope>
    <source>
        <strain evidence="3 4">DY2726D</strain>
    </source>
</reference>
<dbReference type="PRINTS" id="PR00469">
    <property type="entry name" value="PNDRDTASEII"/>
</dbReference>
<dbReference type="SUPFAM" id="SSF46548">
    <property type="entry name" value="alpha-helical ferredoxin"/>
    <property type="match status" value="1"/>
</dbReference>
<dbReference type="AlphaFoldDB" id="A0A267MFT4"/>
<keyword evidence="4" id="KW-1185">Reference proteome</keyword>
<name>A0A267MFT4_9FIRM</name>
<dbReference type="PANTHER" id="PTHR42783">
    <property type="entry name" value="GLUTAMATE SYNTHASE [NADPH] SMALL CHAIN"/>
    <property type="match status" value="1"/>
</dbReference>
<evidence type="ECO:0000259" key="1">
    <source>
        <dbReference type="Pfam" id="PF07992"/>
    </source>
</evidence>
<protein>
    <submittedName>
        <fullName evidence="3">Dihydropyrimidine dehydrogenase</fullName>
    </submittedName>
</protein>
<gene>
    <name evidence="3" type="ORF">CCE28_18225</name>
</gene>
<dbReference type="InterPro" id="IPR023753">
    <property type="entry name" value="FAD/NAD-binding_dom"/>
</dbReference>
<proteinExistence type="predicted"/>
<dbReference type="EMBL" id="NIBG01000023">
    <property type="protein sequence ID" value="PAB57768.1"/>
    <property type="molecule type" value="Genomic_DNA"/>
</dbReference>
<dbReference type="InterPro" id="IPR028261">
    <property type="entry name" value="DPD_II"/>
</dbReference>
<evidence type="ECO:0000313" key="3">
    <source>
        <dbReference type="EMBL" id="PAB57768.1"/>
    </source>
</evidence>
<feature type="domain" description="FAD/NAD(P)-binding" evidence="1">
    <location>
        <begin position="116"/>
        <end position="401"/>
    </location>
</feature>
<sequence>MIKGVINMNNVVEEAKRCLRCKKPMCKSYCPVSTPINEVIDTMFEKGIYDAGKILFENNPLSAVCALVCPHEKQCKGNCILGKKSYPINFGEIEHYISLYYLDKLKIENPIDENKKLAIIGSGPAGITLAFLLVQKGYDITIFEAHDKIGGVLRYGIPEFRLPKSILEKMEIKLVEAGVKIRPNTLVGPVITLEDLFRDGYKAIFIGTGVWNPNKMRIKGETLGNVHYAIDYLKNPEVYRLGKKVCVIGAGNVAMDVARTIVRTSSADVTIMYRKGKEDMPAREHEIEYTHLDGVEFEFFKSPIEFTSKGVRYEETKYEDVDGEKKFVTIPNSEDFFQCDSIVVAISQGPKANIVSNSKGIEVNKKGLVIVDDCGRTTKEGVFSSGDVVTGAKTVVEAVKHSKKVAEAIDEYVMDIMSKN</sequence>
<comment type="caution">
    <text evidence="3">The sequence shown here is derived from an EMBL/GenBank/DDBJ whole genome shotgun (WGS) entry which is preliminary data.</text>
</comment>
<dbReference type="Gene3D" id="1.10.1060.10">
    <property type="entry name" value="Alpha-helical ferredoxin"/>
    <property type="match status" value="1"/>
</dbReference>
<evidence type="ECO:0000313" key="4">
    <source>
        <dbReference type="Proteomes" id="UP000216024"/>
    </source>
</evidence>
<dbReference type="Pfam" id="PF07992">
    <property type="entry name" value="Pyr_redox_2"/>
    <property type="match status" value="1"/>
</dbReference>
<dbReference type="InterPro" id="IPR036188">
    <property type="entry name" value="FAD/NAD-bd_sf"/>
</dbReference>
<dbReference type="Gene3D" id="3.50.50.60">
    <property type="entry name" value="FAD/NAD(P)-binding domain"/>
    <property type="match status" value="2"/>
</dbReference>
<dbReference type="Pfam" id="PF14691">
    <property type="entry name" value="Fer4_20"/>
    <property type="match status" value="1"/>
</dbReference>
<dbReference type="GO" id="GO:0016491">
    <property type="term" value="F:oxidoreductase activity"/>
    <property type="evidence" value="ECO:0007669"/>
    <property type="project" value="InterPro"/>
</dbReference>
<dbReference type="SUPFAM" id="SSF51971">
    <property type="entry name" value="Nucleotide-binding domain"/>
    <property type="match status" value="2"/>
</dbReference>
<dbReference type="PRINTS" id="PR00368">
    <property type="entry name" value="FADPNR"/>
</dbReference>
<accession>A0A267MFT4</accession>